<gene>
    <name evidence="4" type="ORF">GCM10009560_76100</name>
</gene>
<evidence type="ECO:0000256" key="2">
    <source>
        <dbReference type="ARBA" id="ARBA00023163"/>
    </source>
</evidence>
<dbReference type="RefSeq" id="WP_343955183.1">
    <property type="nucleotide sequence ID" value="NZ_BAAAHQ010000056.1"/>
</dbReference>
<dbReference type="InterPro" id="IPR009057">
    <property type="entry name" value="Homeodomain-like_sf"/>
</dbReference>
<dbReference type="InterPro" id="IPR052158">
    <property type="entry name" value="INH-QAR"/>
</dbReference>
<keyword evidence="5" id="KW-1185">Reference proteome</keyword>
<dbReference type="PANTHER" id="PTHR43130">
    <property type="entry name" value="ARAC-FAMILY TRANSCRIPTIONAL REGULATOR"/>
    <property type="match status" value="1"/>
</dbReference>
<dbReference type="PROSITE" id="PS01124">
    <property type="entry name" value="HTH_ARAC_FAMILY_2"/>
    <property type="match status" value="1"/>
</dbReference>
<evidence type="ECO:0000256" key="1">
    <source>
        <dbReference type="ARBA" id="ARBA00023015"/>
    </source>
</evidence>
<dbReference type="CDD" id="cd03137">
    <property type="entry name" value="GATase1_AraC_1"/>
    <property type="match status" value="1"/>
</dbReference>
<sequence length="321" mass="34278">MADVVVAVYDGVVLLDVAGPVQILHGSGRYRIRFASVDGCPVRTDIGVPLGVDLALGELTGSIDTLLVPGYAHPDGDHAAELFLRLLPDLAGRTRRVASVCTGALLLAEAGLLDGRRATTHWAACADLASRFPRVAVEPDALYVRDGPIVTSAGVTAGIDLALALVEEDHGPDLARSVAKYMVVFLQRPGGQSQFSVREAVATPRRPALRRLLDTIAAEPAANHTLAAMADRAAVSERHLTRLFRREIGLTPGQYVERIRVEAAQALLETSAAGVDSIARSCGFGSDESMRRAFLQVLGTTPTAYRQRFRTSHTNLSKESP</sequence>
<protein>
    <submittedName>
        <fullName evidence="4">DJ-1/PfpI family protein</fullName>
    </submittedName>
</protein>
<dbReference type="Pfam" id="PF01965">
    <property type="entry name" value="DJ-1_PfpI"/>
    <property type="match status" value="1"/>
</dbReference>
<dbReference type="SUPFAM" id="SSF46689">
    <property type="entry name" value="Homeodomain-like"/>
    <property type="match status" value="2"/>
</dbReference>
<dbReference type="InterPro" id="IPR018060">
    <property type="entry name" value="HTH_AraC"/>
</dbReference>
<dbReference type="InterPro" id="IPR002818">
    <property type="entry name" value="DJ-1/PfpI"/>
</dbReference>
<evidence type="ECO:0000313" key="5">
    <source>
        <dbReference type="Proteomes" id="UP001501578"/>
    </source>
</evidence>
<organism evidence="4 5">
    <name type="scientific">Nonomuraea longicatena</name>
    <dbReference type="NCBI Taxonomy" id="83682"/>
    <lineage>
        <taxon>Bacteria</taxon>
        <taxon>Bacillati</taxon>
        <taxon>Actinomycetota</taxon>
        <taxon>Actinomycetes</taxon>
        <taxon>Streptosporangiales</taxon>
        <taxon>Streptosporangiaceae</taxon>
        <taxon>Nonomuraea</taxon>
    </lineage>
</organism>
<dbReference type="SUPFAM" id="SSF52317">
    <property type="entry name" value="Class I glutamine amidotransferase-like"/>
    <property type="match status" value="1"/>
</dbReference>
<dbReference type="SMART" id="SM00342">
    <property type="entry name" value="HTH_ARAC"/>
    <property type="match status" value="1"/>
</dbReference>
<keyword evidence="2" id="KW-0804">Transcription</keyword>
<evidence type="ECO:0000259" key="3">
    <source>
        <dbReference type="PROSITE" id="PS01124"/>
    </source>
</evidence>
<comment type="caution">
    <text evidence="4">The sequence shown here is derived from an EMBL/GenBank/DDBJ whole genome shotgun (WGS) entry which is preliminary data.</text>
</comment>
<dbReference type="Proteomes" id="UP001501578">
    <property type="component" value="Unassembled WGS sequence"/>
</dbReference>
<dbReference type="EMBL" id="BAAAHQ010000056">
    <property type="protein sequence ID" value="GAA0953321.1"/>
    <property type="molecule type" value="Genomic_DNA"/>
</dbReference>
<feature type="domain" description="HTH araC/xylS-type" evidence="3">
    <location>
        <begin position="210"/>
        <end position="308"/>
    </location>
</feature>
<dbReference type="Gene3D" id="3.40.50.880">
    <property type="match status" value="1"/>
</dbReference>
<proteinExistence type="predicted"/>
<dbReference type="PANTHER" id="PTHR43130:SF3">
    <property type="entry name" value="HTH-TYPE TRANSCRIPTIONAL REGULATOR RV1931C"/>
    <property type="match status" value="1"/>
</dbReference>
<name>A0ABP4BQ09_9ACTN</name>
<evidence type="ECO:0000313" key="4">
    <source>
        <dbReference type="EMBL" id="GAA0953321.1"/>
    </source>
</evidence>
<dbReference type="Gene3D" id="1.10.10.60">
    <property type="entry name" value="Homeodomain-like"/>
    <property type="match status" value="2"/>
</dbReference>
<keyword evidence="1" id="KW-0805">Transcription regulation</keyword>
<dbReference type="Pfam" id="PF12833">
    <property type="entry name" value="HTH_18"/>
    <property type="match status" value="1"/>
</dbReference>
<accession>A0ABP4BQ09</accession>
<dbReference type="InterPro" id="IPR029062">
    <property type="entry name" value="Class_I_gatase-like"/>
</dbReference>
<reference evidence="5" key="1">
    <citation type="journal article" date="2019" name="Int. J. Syst. Evol. Microbiol.">
        <title>The Global Catalogue of Microorganisms (GCM) 10K type strain sequencing project: providing services to taxonomists for standard genome sequencing and annotation.</title>
        <authorList>
            <consortium name="The Broad Institute Genomics Platform"/>
            <consortium name="The Broad Institute Genome Sequencing Center for Infectious Disease"/>
            <person name="Wu L."/>
            <person name="Ma J."/>
        </authorList>
    </citation>
    <scope>NUCLEOTIDE SEQUENCE [LARGE SCALE GENOMIC DNA]</scope>
    <source>
        <strain evidence="5">JCM 11136</strain>
    </source>
</reference>